<dbReference type="FunFam" id="3.20.20.70:FF:000016">
    <property type="entry name" value="Triosephosphate isomerase"/>
    <property type="match status" value="1"/>
</dbReference>
<dbReference type="GO" id="GO:0006096">
    <property type="term" value="P:glycolytic process"/>
    <property type="evidence" value="ECO:0007669"/>
    <property type="project" value="UniProtKB-UniRule"/>
</dbReference>
<comment type="pathway">
    <text evidence="9 10">Carbohydrate biosynthesis; gluconeogenesis.</text>
</comment>
<sequence>MRKTIIAGNWKMHKNQAESKALITAVLEGVSQMKGETLPDIVLCPVFLSLPLAAETLKSLKEKHGEVLGTCYVGAQNMDYHDSGAFTGEIAPGMLTDIGLTHVIVGHSERRQYFAETNASVNLKTRAALANKLVPIVCVGETLDEREAGLTDQVIRRQVASALEELDKDQVAKIVVAYEPVWAIGTGKNCESTEANRVCKMIRETINELYATNVADTIPVLYGGSVKPSTIVEQMEQSDIDGALVGGASLKAEDFLPIIKGGAGRSKLMGTRA</sequence>
<comment type="catalytic activity">
    <reaction evidence="9 10">
        <text>D-glyceraldehyde 3-phosphate = dihydroxyacetone phosphate</text>
        <dbReference type="Rhea" id="RHEA:18585"/>
        <dbReference type="ChEBI" id="CHEBI:57642"/>
        <dbReference type="ChEBI" id="CHEBI:59776"/>
        <dbReference type="EC" id="5.3.1.1"/>
    </reaction>
</comment>
<evidence type="ECO:0000256" key="9">
    <source>
        <dbReference type="HAMAP-Rule" id="MF_00147"/>
    </source>
</evidence>
<dbReference type="PANTHER" id="PTHR21139:SF42">
    <property type="entry name" value="TRIOSEPHOSPHATE ISOMERASE"/>
    <property type="match status" value="1"/>
</dbReference>
<evidence type="ECO:0000256" key="4">
    <source>
        <dbReference type="ARBA" id="ARBA00019397"/>
    </source>
</evidence>
<evidence type="ECO:0000313" key="11">
    <source>
        <dbReference type="EMBL" id="MBN8661336.1"/>
    </source>
</evidence>
<keyword evidence="6 9" id="KW-0963">Cytoplasm</keyword>
<feature type="binding site" evidence="9">
    <location>
        <position position="225"/>
    </location>
    <ligand>
        <name>substrate</name>
    </ligand>
</feature>
<evidence type="ECO:0000256" key="6">
    <source>
        <dbReference type="ARBA" id="ARBA00022490"/>
    </source>
</evidence>
<comment type="caution">
    <text evidence="11">The sequence shown here is derived from an EMBL/GenBank/DDBJ whole genome shotgun (WGS) entry which is preliminary data.</text>
</comment>
<dbReference type="SUPFAM" id="SSF51351">
    <property type="entry name" value="Triosephosphate isomerase (TIM)"/>
    <property type="match status" value="1"/>
</dbReference>
<dbReference type="EMBL" id="JAFLCK010000019">
    <property type="protein sequence ID" value="MBN8661336.1"/>
    <property type="molecule type" value="Genomic_DNA"/>
</dbReference>
<evidence type="ECO:0000256" key="7">
    <source>
        <dbReference type="ARBA" id="ARBA00023152"/>
    </source>
</evidence>
<keyword evidence="8 9" id="KW-0413">Isomerase</keyword>
<feature type="binding site" evidence="9">
    <location>
        <begin position="9"/>
        <end position="11"/>
    </location>
    <ligand>
        <name>substrate</name>
    </ligand>
</feature>
<dbReference type="InterPro" id="IPR000652">
    <property type="entry name" value="Triosephosphate_isomerase"/>
</dbReference>
<keyword evidence="5 9" id="KW-0312">Gluconeogenesis</keyword>
<feature type="binding site" evidence="9">
    <location>
        <position position="185"/>
    </location>
    <ligand>
        <name>substrate</name>
    </ligand>
</feature>
<reference evidence="11" key="1">
    <citation type="submission" date="2021-02" db="EMBL/GenBank/DDBJ databases">
        <title>Genome-Resolved Metagenomics of a Microbial Community Performing Photosynthetic Biological Nutrient Removal.</title>
        <authorList>
            <person name="Mcdaniel E.A."/>
        </authorList>
    </citation>
    <scope>NUCLEOTIDE SEQUENCE</scope>
    <source>
        <strain evidence="11">UWPOB_OBS1</strain>
    </source>
</reference>
<keyword evidence="7 9" id="KW-0324">Glycolysis</keyword>
<evidence type="ECO:0000256" key="10">
    <source>
        <dbReference type="RuleBase" id="RU363013"/>
    </source>
</evidence>
<feature type="active site" description="Proton acceptor" evidence="9">
    <location>
        <position position="179"/>
    </location>
</feature>
<dbReference type="InterPro" id="IPR013785">
    <property type="entry name" value="Aldolase_TIM"/>
</dbReference>
<accession>A0A8J7P994</accession>
<dbReference type="UniPathway" id="UPA00138"/>
<dbReference type="GO" id="GO:0006094">
    <property type="term" value="P:gluconeogenesis"/>
    <property type="evidence" value="ECO:0007669"/>
    <property type="project" value="UniProtKB-UniRule"/>
</dbReference>
<dbReference type="PANTHER" id="PTHR21139">
    <property type="entry name" value="TRIOSEPHOSPHATE ISOMERASE"/>
    <property type="match status" value="1"/>
</dbReference>
<dbReference type="PROSITE" id="PS00171">
    <property type="entry name" value="TIM_1"/>
    <property type="match status" value="1"/>
</dbReference>
<evidence type="ECO:0000313" key="12">
    <source>
        <dbReference type="Proteomes" id="UP000664277"/>
    </source>
</evidence>
<protein>
    <recommendedName>
        <fullName evidence="4 9">Triosephosphate isomerase</fullName>
        <shortName evidence="9">TIM</shortName>
        <shortName evidence="9">TPI</shortName>
        <ecNumber evidence="3 9">5.3.1.1</ecNumber>
    </recommendedName>
    <alternativeName>
        <fullName evidence="9">Triose-phosphate isomerase</fullName>
    </alternativeName>
</protein>
<dbReference type="Gene3D" id="3.20.20.70">
    <property type="entry name" value="Aldolase class I"/>
    <property type="match status" value="1"/>
</dbReference>
<dbReference type="AlphaFoldDB" id="A0A8J7P994"/>
<dbReference type="NCBIfam" id="TIGR00419">
    <property type="entry name" value="tim"/>
    <property type="match status" value="1"/>
</dbReference>
<dbReference type="InterPro" id="IPR020861">
    <property type="entry name" value="Triosephosphate_isomerase_AS"/>
</dbReference>
<evidence type="ECO:0000256" key="1">
    <source>
        <dbReference type="ARBA" id="ARBA00004680"/>
    </source>
</evidence>
<dbReference type="GO" id="GO:0046166">
    <property type="term" value="P:glyceraldehyde-3-phosphate biosynthetic process"/>
    <property type="evidence" value="ECO:0007669"/>
    <property type="project" value="TreeGrafter"/>
</dbReference>
<dbReference type="GO" id="GO:0005829">
    <property type="term" value="C:cytosol"/>
    <property type="evidence" value="ECO:0007669"/>
    <property type="project" value="TreeGrafter"/>
</dbReference>
<evidence type="ECO:0000256" key="8">
    <source>
        <dbReference type="ARBA" id="ARBA00023235"/>
    </source>
</evidence>
<dbReference type="PROSITE" id="PS51440">
    <property type="entry name" value="TIM_2"/>
    <property type="match status" value="1"/>
</dbReference>
<comment type="pathway">
    <text evidence="1 9 10">Carbohydrate degradation; glycolysis; D-glyceraldehyde 3-phosphate from glycerone phosphate: step 1/1.</text>
</comment>
<feature type="binding site" evidence="9">
    <location>
        <begin position="246"/>
        <end position="247"/>
    </location>
    <ligand>
        <name>substrate</name>
    </ligand>
</feature>
<organism evidence="11 12">
    <name type="scientific">Candidatus Obscuribacter phosphatis</name>
    <dbReference type="NCBI Taxonomy" id="1906157"/>
    <lineage>
        <taxon>Bacteria</taxon>
        <taxon>Bacillati</taxon>
        <taxon>Candidatus Melainabacteria</taxon>
        <taxon>Candidatus Obscuribacterales</taxon>
        <taxon>Candidatus Obscuribacteraceae</taxon>
        <taxon>Candidatus Obscuribacter</taxon>
    </lineage>
</organism>
<dbReference type="Proteomes" id="UP000664277">
    <property type="component" value="Unassembled WGS sequence"/>
</dbReference>
<proteinExistence type="inferred from homology"/>
<dbReference type="UniPathway" id="UPA00109">
    <property type="reaction ID" value="UER00189"/>
</dbReference>
<dbReference type="GO" id="GO:0019563">
    <property type="term" value="P:glycerol catabolic process"/>
    <property type="evidence" value="ECO:0007669"/>
    <property type="project" value="TreeGrafter"/>
</dbReference>
<evidence type="ECO:0000256" key="3">
    <source>
        <dbReference type="ARBA" id="ARBA00011940"/>
    </source>
</evidence>
<comment type="function">
    <text evidence="9">Involved in the gluconeogenesis. Catalyzes stereospecifically the conversion of dihydroxyacetone phosphate (DHAP) to D-glyceraldehyde-3-phosphate (G3P).</text>
</comment>
<gene>
    <name evidence="9" type="primary">tpiA</name>
    <name evidence="11" type="ORF">J0M35_13290</name>
</gene>
<feature type="active site" description="Electrophile" evidence="9">
    <location>
        <position position="107"/>
    </location>
</feature>
<dbReference type="GO" id="GO:0004807">
    <property type="term" value="F:triose-phosphate isomerase activity"/>
    <property type="evidence" value="ECO:0007669"/>
    <property type="project" value="UniProtKB-UniRule"/>
</dbReference>
<evidence type="ECO:0000256" key="5">
    <source>
        <dbReference type="ARBA" id="ARBA00022432"/>
    </source>
</evidence>
<dbReference type="CDD" id="cd00311">
    <property type="entry name" value="TIM"/>
    <property type="match status" value="1"/>
</dbReference>
<name>A0A8J7P994_9BACT</name>
<comment type="similarity">
    <text evidence="2 9 10">Belongs to the triosephosphate isomerase family.</text>
</comment>
<evidence type="ECO:0000256" key="2">
    <source>
        <dbReference type="ARBA" id="ARBA00007422"/>
    </source>
</evidence>
<comment type="subcellular location">
    <subcellularLocation>
        <location evidence="9 10">Cytoplasm</location>
    </subcellularLocation>
</comment>
<dbReference type="EC" id="5.3.1.1" evidence="3 9"/>
<dbReference type="InterPro" id="IPR022896">
    <property type="entry name" value="TrioseP_Isoase_bac/euk"/>
</dbReference>
<dbReference type="HAMAP" id="MF_00147_B">
    <property type="entry name" value="TIM_B"/>
    <property type="match status" value="1"/>
</dbReference>
<comment type="subunit">
    <text evidence="9 10">Homodimer.</text>
</comment>
<dbReference type="Pfam" id="PF00121">
    <property type="entry name" value="TIM"/>
    <property type="match status" value="1"/>
</dbReference>
<dbReference type="InterPro" id="IPR035990">
    <property type="entry name" value="TIM_sf"/>
</dbReference>